<comment type="caution">
    <text evidence="1">The sequence shown here is derived from an EMBL/GenBank/DDBJ whole genome shotgun (WGS) entry which is preliminary data.</text>
</comment>
<gene>
    <name evidence="1" type="ORF">CU097_006907</name>
</gene>
<sequence>MEHDAIHLTAIDPAPPADDTHHAQLAFCHLVSTGFTIGAPAPSGPPSGEAELPLEYACVEHLAKRLKHSLCHYPLL</sequence>
<dbReference type="Proteomes" id="UP000252139">
    <property type="component" value="Unassembled WGS sequence"/>
</dbReference>
<evidence type="ECO:0000313" key="2">
    <source>
        <dbReference type="Proteomes" id="UP000252139"/>
    </source>
</evidence>
<dbReference type="EMBL" id="PJQL01001790">
    <property type="protein sequence ID" value="RCH86807.1"/>
    <property type="molecule type" value="Genomic_DNA"/>
</dbReference>
<dbReference type="AlphaFoldDB" id="A0A367JA48"/>
<reference evidence="1 2" key="1">
    <citation type="journal article" date="2018" name="G3 (Bethesda)">
        <title>Phylogenetic and Phylogenomic Definition of Rhizopus Species.</title>
        <authorList>
            <person name="Gryganskyi A.P."/>
            <person name="Golan J."/>
            <person name="Dolatabadi S."/>
            <person name="Mondo S."/>
            <person name="Robb S."/>
            <person name="Idnurm A."/>
            <person name="Muszewska A."/>
            <person name="Steczkiewicz K."/>
            <person name="Masonjones S."/>
            <person name="Liao H.L."/>
            <person name="Gajdeczka M.T."/>
            <person name="Anike F."/>
            <person name="Vuek A."/>
            <person name="Anishchenko I.M."/>
            <person name="Voigt K."/>
            <person name="de Hoog G.S."/>
            <person name="Smith M.E."/>
            <person name="Heitman J."/>
            <person name="Vilgalys R."/>
            <person name="Stajich J.E."/>
        </authorList>
    </citation>
    <scope>NUCLEOTIDE SEQUENCE [LARGE SCALE GENOMIC DNA]</scope>
    <source>
        <strain evidence="1 2">CBS 357.93</strain>
    </source>
</reference>
<keyword evidence="2" id="KW-1185">Reference proteome</keyword>
<organism evidence="1 2">
    <name type="scientific">Rhizopus azygosporus</name>
    <name type="common">Rhizopus microsporus var. azygosporus</name>
    <dbReference type="NCBI Taxonomy" id="86630"/>
    <lineage>
        <taxon>Eukaryota</taxon>
        <taxon>Fungi</taxon>
        <taxon>Fungi incertae sedis</taxon>
        <taxon>Mucoromycota</taxon>
        <taxon>Mucoromycotina</taxon>
        <taxon>Mucoromycetes</taxon>
        <taxon>Mucorales</taxon>
        <taxon>Mucorineae</taxon>
        <taxon>Rhizopodaceae</taxon>
        <taxon>Rhizopus</taxon>
    </lineage>
</organism>
<protein>
    <submittedName>
        <fullName evidence="1">Uncharacterized protein</fullName>
    </submittedName>
</protein>
<evidence type="ECO:0000313" key="1">
    <source>
        <dbReference type="EMBL" id="RCH86807.1"/>
    </source>
</evidence>
<name>A0A367JA48_RHIAZ</name>
<accession>A0A367JA48</accession>
<proteinExistence type="predicted"/>